<reference evidence="1 2" key="1">
    <citation type="submission" date="2019-02" db="EMBL/GenBank/DDBJ databases">
        <title>Deep-cultivation of Planctomycetes and their phenomic and genomic characterization uncovers novel biology.</title>
        <authorList>
            <person name="Wiegand S."/>
            <person name="Jogler M."/>
            <person name="Boedeker C."/>
            <person name="Pinto D."/>
            <person name="Vollmers J."/>
            <person name="Rivas-Marin E."/>
            <person name="Kohn T."/>
            <person name="Peeters S.H."/>
            <person name="Heuer A."/>
            <person name="Rast P."/>
            <person name="Oberbeckmann S."/>
            <person name="Bunk B."/>
            <person name="Jeske O."/>
            <person name="Meyerdierks A."/>
            <person name="Storesund J.E."/>
            <person name="Kallscheuer N."/>
            <person name="Luecker S."/>
            <person name="Lage O.M."/>
            <person name="Pohl T."/>
            <person name="Merkel B.J."/>
            <person name="Hornburger P."/>
            <person name="Mueller R.-W."/>
            <person name="Bruemmer F."/>
            <person name="Labrenz M."/>
            <person name="Spormann A.M."/>
            <person name="Op den Camp H."/>
            <person name="Overmann J."/>
            <person name="Amann R."/>
            <person name="Jetten M.S.M."/>
            <person name="Mascher T."/>
            <person name="Medema M.H."/>
            <person name="Devos D.P."/>
            <person name="Kaster A.-K."/>
            <person name="Ovreas L."/>
            <person name="Rohde M."/>
            <person name="Galperin M.Y."/>
            <person name="Jogler C."/>
        </authorList>
    </citation>
    <scope>NUCLEOTIDE SEQUENCE [LARGE SCALE GENOMIC DNA]</scope>
    <source>
        <strain evidence="1 2">Pan161</strain>
    </source>
</reference>
<accession>A0A517VGM5</accession>
<organism evidence="1 2">
    <name type="scientific">Gimesia algae</name>
    <dbReference type="NCBI Taxonomy" id="2527971"/>
    <lineage>
        <taxon>Bacteria</taxon>
        <taxon>Pseudomonadati</taxon>
        <taxon>Planctomycetota</taxon>
        <taxon>Planctomycetia</taxon>
        <taxon>Planctomycetales</taxon>
        <taxon>Planctomycetaceae</taxon>
        <taxon>Gimesia</taxon>
    </lineage>
</organism>
<name>A0A517VGM5_9PLAN</name>
<protein>
    <submittedName>
        <fullName evidence="1">Uncharacterized protein</fullName>
    </submittedName>
</protein>
<dbReference type="KEGG" id="gax:Pan161_38300"/>
<evidence type="ECO:0000313" key="1">
    <source>
        <dbReference type="EMBL" id="QDT92163.1"/>
    </source>
</evidence>
<dbReference type="EMBL" id="CP036343">
    <property type="protein sequence ID" value="QDT92163.1"/>
    <property type="molecule type" value="Genomic_DNA"/>
</dbReference>
<keyword evidence="2" id="KW-1185">Reference proteome</keyword>
<proteinExistence type="predicted"/>
<sequence length="134" mass="15310">MSRQHCEQCDTPYGELQRAGEDRLFACTDCGRESCDRCAVHEPSGPQVWFLRCPHCGGSSLVQRNLSEHFSIYSSLTELKESRNAIAMLFVPKSVYSKRNETLIREAISRLQEFNPSFFLLNENDTSIRNTISD</sequence>
<evidence type="ECO:0000313" key="2">
    <source>
        <dbReference type="Proteomes" id="UP000316855"/>
    </source>
</evidence>
<dbReference type="AlphaFoldDB" id="A0A517VGM5"/>
<gene>
    <name evidence="1" type="ORF">Pan161_38300</name>
</gene>
<dbReference type="Proteomes" id="UP000316855">
    <property type="component" value="Chromosome"/>
</dbReference>